<evidence type="ECO:0000256" key="2">
    <source>
        <dbReference type="ARBA" id="ARBA00022692"/>
    </source>
</evidence>
<keyword evidence="4 6" id="KW-1133">Transmembrane helix</keyword>
<dbReference type="Pfam" id="PF00905">
    <property type="entry name" value="Transpeptidase"/>
    <property type="match status" value="1"/>
</dbReference>
<evidence type="ECO:0000256" key="6">
    <source>
        <dbReference type="SAM" id="Phobius"/>
    </source>
</evidence>
<feature type="transmembrane region" description="Helical" evidence="6">
    <location>
        <begin position="462"/>
        <end position="482"/>
    </location>
</feature>
<dbReference type="GO" id="GO:0016740">
    <property type="term" value="F:transferase activity"/>
    <property type="evidence" value="ECO:0007669"/>
    <property type="project" value="UniProtKB-KW"/>
</dbReference>
<feature type="transmembrane region" description="Helical" evidence="6">
    <location>
        <begin position="328"/>
        <end position="348"/>
    </location>
</feature>
<dbReference type="Proteomes" id="UP000269591">
    <property type="component" value="Unassembled WGS sequence"/>
</dbReference>
<organism evidence="9 10">
    <name type="scientific">Slackia equolifaciens</name>
    <dbReference type="NCBI Taxonomy" id="498718"/>
    <lineage>
        <taxon>Bacteria</taxon>
        <taxon>Bacillati</taxon>
        <taxon>Actinomycetota</taxon>
        <taxon>Coriobacteriia</taxon>
        <taxon>Eggerthellales</taxon>
        <taxon>Eggerthellaceae</taxon>
        <taxon>Slackia</taxon>
    </lineage>
</organism>
<dbReference type="Gene3D" id="3.40.710.10">
    <property type="entry name" value="DD-peptidase/beta-lactamase superfamily"/>
    <property type="match status" value="1"/>
</dbReference>
<feature type="transmembrane region" description="Helical" evidence="6">
    <location>
        <begin position="92"/>
        <end position="110"/>
    </location>
</feature>
<evidence type="ECO:0000256" key="1">
    <source>
        <dbReference type="ARBA" id="ARBA00004141"/>
    </source>
</evidence>
<feature type="transmembrane region" description="Helical" evidence="6">
    <location>
        <begin position="160"/>
        <end position="176"/>
    </location>
</feature>
<feature type="domain" description="Penicillin-binding protein transpeptidase" evidence="7">
    <location>
        <begin position="609"/>
        <end position="929"/>
    </location>
</feature>
<dbReference type="GO" id="GO:0008658">
    <property type="term" value="F:penicillin binding"/>
    <property type="evidence" value="ECO:0007669"/>
    <property type="project" value="InterPro"/>
</dbReference>
<dbReference type="PANTHER" id="PTHR30627">
    <property type="entry name" value="PEPTIDOGLYCAN D,D-TRANSPEPTIDASE"/>
    <property type="match status" value="1"/>
</dbReference>
<dbReference type="GO" id="GO:0005886">
    <property type="term" value="C:plasma membrane"/>
    <property type="evidence" value="ECO:0007669"/>
    <property type="project" value="TreeGrafter"/>
</dbReference>
<gene>
    <name evidence="9" type="ORF">DMP06_08580</name>
</gene>
<evidence type="ECO:0000313" key="9">
    <source>
        <dbReference type="EMBL" id="RNL38774.1"/>
    </source>
</evidence>
<keyword evidence="5 6" id="KW-0472">Membrane</keyword>
<dbReference type="PANTHER" id="PTHR30627:SF24">
    <property type="entry name" value="PENICILLIN-BINDING PROTEIN 4B"/>
    <property type="match status" value="1"/>
</dbReference>
<evidence type="ECO:0000259" key="7">
    <source>
        <dbReference type="Pfam" id="PF00905"/>
    </source>
</evidence>
<reference evidence="10" key="1">
    <citation type="submission" date="2018-05" db="EMBL/GenBank/DDBJ databases">
        <title>Genome Sequencing of selected type strains of the family Eggerthellaceae.</title>
        <authorList>
            <person name="Danylec N."/>
            <person name="Stoll D.A."/>
            <person name="Doetsch A."/>
            <person name="Huch M."/>
        </authorList>
    </citation>
    <scope>NUCLEOTIDE SEQUENCE [LARGE SCALE GENOMIC DNA]</scope>
    <source>
        <strain evidence="10">DSM 24851</strain>
    </source>
</reference>
<keyword evidence="10" id="KW-1185">Reference proteome</keyword>
<sequence>MTRRNTELLLLCLAAPFVVLLFAMVLTNQGTALSLESLAVPLGLFGAFVAAHIATRFFAKNADPAILPIAFALSGIGIAFVTRLAPDLALRQVMWLFLGIALMVAVLAIVRNLDKLAQYKYTFMIAGIALLLMPMLPVIGHEELGSRIWIQVGGFSFQPGELAKLCIVIFLASYLAQNREMLSVFTVRVGRFRLPDAATLLPLLIMWAISFGVVVFEKDLGSALVCFVLFLVMLYVASGKKLFLVVGFGLAAIGCVVLYTFFGHVQVRVHTWLDPFSDAQNTGYQLCQTIYSLADGGLIGVGIGNGLAENIPVVESDFIFAAIGEETGLLGGAAVLLLYLSLAVRGFATAARAKSDVSSFVAVGVTVTIVLQAFIIVGGVTRLIPLTGITLPFISQGGSSLLAAFIGIALLLRCGDEGTGLTSEMRDGTGRMAAIGAHGAHGRAAETGVLGRYALGKRLTGCMIAFAVMFALLVANLTYIMVIKAEEYQSYPGNNHTLMKEAETERGSISTYDGVVLAESVQQDDGTYERTYPQGSMASHVVGYYSQQYGTSGIEASMNDTLKGQENFASWTDVINAAAGIEQPGNDVTLTLNSKIQAAAEQVLEGYSGAVVVLDPNTGAVLASASSPTYSNADIDQLLAAAAGGTDDSGGALINRAMNSLYAPGSTFKMVTLTSALENGVMTTDSVIDAPAFMEIGNARVTNAGDVGYGEVSLQRAFEVSSNTAFGQIGVDLGAETLMDTAEKFGFNKDLDLEVPLTTSLTGDADQMTTWETAWAACGQAVGDSSTHTVGPQATVMQMAMVGAAIANDGVLQQPYFVDGVYNAQGERSYTGSGTSLGSVMDASTANEITQMMEGVVNNGTGYAAAIDGVQVAGKTGTAETGKEYDDSWFVGFAPADNPSVVVAVVIEQGVNADAEDESGLASPRAKTVLETALEVQGMM</sequence>
<dbReference type="GO" id="GO:0051301">
    <property type="term" value="P:cell division"/>
    <property type="evidence" value="ECO:0007669"/>
    <property type="project" value="InterPro"/>
</dbReference>
<dbReference type="GO" id="GO:0071972">
    <property type="term" value="F:peptidoglycan L,D-transpeptidase activity"/>
    <property type="evidence" value="ECO:0007669"/>
    <property type="project" value="TreeGrafter"/>
</dbReference>
<keyword evidence="3" id="KW-0133">Cell shape</keyword>
<comment type="caution">
    <text evidence="9">The sequence shown here is derived from an EMBL/GenBank/DDBJ whole genome shotgun (WGS) entry which is preliminary data.</text>
</comment>
<feature type="transmembrane region" description="Helical" evidence="6">
    <location>
        <begin position="220"/>
        <end position="237"/>
    </location>
</feature>
<dbReference type="GO" id="GO:0071555">
    <property type="term" value="P:cell wall organization"/>
    <property type="evidence" value="ECO:0007669"/>
    <property type="project" value="TreeGrafter"/>
</dbReference>
<evidence type="ECO:0000256" key="3">
    <source>
        <dbReference type="ARBA" id="ARBA00022960"/>
    </source>
</evidence>
<dbReference type="InterPro" id="IPR001460">
    <property type="entry name" value="PCN-bd_Tpept"/>
</dbReference>
<dbReference type="InterPro" id="IPR050515">
    <property type="entry name" value="Beta-lactam/transpept"/>
</dbReference>
<keyword evidence="2 6" id="KW-0812">Transmembrane</keyword>
<dbReference type="EMBL" id="QIBX01000016">
    <property type="protein sequence ID" value="RNL38774.1"/>
    <property type="molecule type" value="Genomic_DNA"/>
</dbReference>
<evidence type="ECO:0000259" key="8">
    <source>
        <dbReference type="Pfam" id="PF21922"/>
    </source>
</evidence>
<dbReference type="InterPro" id="IPR054120">
    <property type="entry name" value="PBPA_dimer"/>
</dbReference>
<feature type="transmembrane region" description="Helical" evidence="6">
    <location>
        <begin position="65"/>
        <end position="86"/>
    </location>
</feature>
<dbReference type="InterPro" id="IPR012338">
    <property type="entry name" value="Beta-lactam/transpept-like"/>
</dbReference>
<accession>A0A3N0AW29</accession>
<dbReference type="OrthoDB" id="9766847at2"/>
<dbReference type="SUPFAM" id="SSF56601">
    <property type="entry name" value="beta-lactamase/transpeptidase-like"/>
    <property type="match status" value="1"/>
</dbReference>
<evidence type="ECO:0000256" key="5">
    <source>
        <dbReference type="ARBA" id="ARBA00023136"/>
    </source>
</evidence>
<feature type="transmembrane region" description="Helical" evidence="6">
    <location>
        <begin position="242"/>
        <end position="262"/>
    </location>
</feature>
<feature type="transmembrane region" description="Helical" evidence="6">
    <location>
        <begin position="197"/>
        <end position="214"/>
    </location>
</feature>
<dbReference type="AlphaFoldDB" id="A0A3N0AW29"/>
<feature type="transmembrane region" description="Helical" evidence="6">
    <location>
        <begin position="393"/>
        <end position="412"/>
    </location>
</feature>
<dbReference type="Pfam" id="PF21922">
    <property type="entry name" value="PBP_dimer_2"/>
    <property type="match status" value="1"/>
</dbReference>
<dbReference type="RefSeq" id="WP_123209326.1">
    <property type="nucleotide sequence ID" value="NZ_JBHTHO010000002.1"/>
</dbReference>
<dbReference type="GO" id="GO:0008360">
    <property type="term" value="P:regulation of cell shape"/>
    <property type="evidence" value="ECO:0007669"/>
    <property type="project" value="UniProtKB-KW"/>
</dbReference>
<feature type="transmembrane region" description="Helical" evidence="6">
    <location>
        <begin position="37"/>
        <end position="58"/>
    </location>
</feature>
<proteinExistence type="predicted"/>
<name>A0A3N0AW29_9ACTN</name>
<comment type="subcellular location">
    <subcellularLocation>
        <location evidence="1">Membrane</location>
        <topology evidence="1">Multi-pass membrane protein</topology>
    </subcellularLocation>
</comment>
<keyword evidence="9" id="KW-0808">Transferase</keyword>
<protein>
    <submittedName>
        <fullName evidence="9">Peptidoglycan glycosyltransferase</fullName>
    </submittedName>
</protein>
<dbReference type="Gene3D" id="3.90.1310.10">
    <property type="entry name" value="Penicillin-binding protein 2a (Domain 2)"/>
    <property type="match status" value="1"/>
</dbReference>
<dbReference type="InterPro" id="IPR001182">
    <property type="entry name" value="FtsW/RodA"/>
</dbReference>
<evidence type="ECO:0000256" key="4">
    <source>
        <dbReference type="ARBA" id="ARBA00022989"/>
    </source>
</evidence>
<feature type="transmembrane region" description="Helical" evidence="6">
    <location>
        <begin position="122"/>
        <end position="140"/>
    </location>
</feature>
<evidence type="ECO:0000313" key="10">
    <source>
        <dbReference type="Proteomes" id="UP000269591"/>
    </source>
</evidence>
<feature type="domain" description="Penicillin binding protein A dimerisation" evidence="8">
    <location>
        <begin position="506"/>
        <end position="588"/>
    </location>
</feature>
<dbReference type="Pfam" id="PF01098">
    <property type="entry name" value="FTSW_RODA_SPOVE"/>
    <property type="match status" value="1"/>
</dbReference>
<feature type="transmembrane region" description="Helical" evidence="6">
    <location>
        <begin position="360"/>
        <end position="381"/>
    </location>
</feature>